<dbReference type="EMBL" id="BAAAYR010000001">
    <property type="protein sequence ID" value="GAA3555295.1"/>
    <property type="molecule type" value="Genomic_DNA"/>
</dbReference>
<dbReference type="RefSeq" id="WP_204912132.1">
    <property type="nucleotide sequence ID" value="NZ_BAAAYR010000001.1"/>
</dbReference>
<dbReference type="Gene3D" id="3.40.50.1820">
    <property type="entry name" value="alpha/beta hydrolase"/>
    <property type="match status" value="1"/>
</dbReference>
<organism evidence="2 3">
    <name type="scientific">Microlunatus spumicola</name>
    <dbReference type="NCBI Taxonomy" id="81499"/>
    <lineage>
        <taxon>Bacteria</taxon>
        <taxon>Bacillati</taxon>
        <taxon>Actinomycetota</taxon>
        <taxon>Actinomycetes</taxon>
        <taxon>Propionibacteriales</taxon>
        <taxon>Propionibacteriaceae</taxon>
        <taxon>Microlunatus</taxon>
    </lineage>
</organism>
<evidence type="ECO:0000313" key="3">
    <source>
        <dbReference type="Proteomes" id="UP001500767"/>
    </source>
</evidence>
<dbReference type="InterPro" id="IPR029058">
    <property type="entry name" value="AB_hydrolase_fold"/>
</dbReference>
<dbReference type="Proteomes" id="UP001500767">
    <property type="component" value="Unassembled WGS sequence"/>
</dbReference>
<evidence type="ECO:0000259" key="1">
    <source>
        <dbReference type="Pfam" id="PF20408"/>
    </source>
</evidence>
<gene>
    <name evidence="2" type="ORF">GCM10022197_08050</name>
</gene>
<reference evidence="3" key="1">
    <citation type="journal article" date="2019" name="Int. J. Syst. Evol. Microbiol.">
        <title>The Global Catalogue of Microorganisms (GCM) 10K type strain sequencing project: providing services to taxonomists for standard genome sequencing and annotation.</title>
        <authorList>
            <consortium name="The Broad Institute Genomics Platform"/>
            <consortium name="The Broad Institute Genome Sequencing Center for Infectious Disease"/>
            <person name="Wu L."/>
            <person name="Ma J."/>
        </authorList>
    </citation>
    <scope>NUCLEOTIDE SEQUENCE [LARGE SCALE GENOMIC DNA]</scope>
    <source>
        <strain evidence="3">JCM 16540</strain>
    </source>
</reference>
<protein>
    <recommendedName>
        <fullName evidence="1">KANL3/Tex30 alpha/beta hydrolase-like domain-containing protein</fullName>
    </recommendedName>
</protein>
<feature type="domain" description="KANL3/Tex30 alpha/beta hydrolase-like" evidence="1">
    <location>
        <begin position="31"/>
        <end position="226"/>
    </location>
</feature>
<dbReference type="SUPFAM" id="SSF53474">
    <property type="entry name" value="alpha/beta-Hydrolases"/>
    <property type="match status" value="1"/>
</dbReference>
<keyword evidence="3" id="KW-1185">Reference proteome</keyword>
<dbReference type="InterPro" id="IPR026555">
    <property type="entry name" value="NSL3/Tex30"/>
</dbReference>
<dbReference type="Pfam" id="PF20408">
    <property type="entry name" value="Abhydrolase_11"/>
    <property type="match status" value="1"/>
</dbReference>
<name>A0ABP6WTG3_9ACTN</name>
<dbReference type="InterPro" id="IPR046879">
    <property type="entry name" value="KANL3/Tex30_Abhydrolase"/>
</dbReference>
<dbReference type="PANTHER" id="PTHR13136:SF11">
    <property type="entry name" value="TESTIS-EXPRESSED PROTEIN 30"/>
    <property type="match status" value="1"/>
</dbReference>
<proteinExistence type="predicted"/>
<comment type="caution">
    <text evidence="2">The sequence shown here is derived from an EMBL/GenBank/DDBJ whole genome shotgun (WGS) entry which is preliminary data.</text>
</comment>
<sequence length="237" mass="23868">MSPGRAVRLVEVATPQGPGRFHVDEADAPVALLVLGHGAGGGVDAPDLLALAHRLPDDGVTVLRFEQPWRVAGGRVAVRPPRLDEAWLAGLTTVLAAVGPGLPLVTGGRSAGARVACRTAAGLGASGVVCLSFPLHLPGRPERSRLPELLAPDVPRLVLQGTRDTFGSAADVVAALAGPEVDPARAAGVEVVELAGADHGGRVPRGAAPTAAELRSEAVTRTSAFVRGLAGGPGIPS</sequence>
<accession>A0ABP6WTG3</accession>
<dbReference type="PANTHER" id="PTHR13136">
    <property type="entry name" value="TESTIS DEVELOPMENT PROTEIN PRTD"/>
    <property type="match status" value="1"/>
</dbReference>
<evidence type="ECO:0000313" key="2">
    <source>
        <dbReference type="EMBL" id="GAA3555295.1"/>
    </source>
</evidence>